<dbReference type="STRING" id="546364.SAMN04489730_5851"/>
<dbReference type="OrthoDB" id="4190452at2"/>
<name>A0A1K1SJX2_9PSEU</name>
<dbReference type="RefSeq" id="WP_072479279.1">
    <property type="nucleotide sequence ID" value="NZ_FPJG01000006.1"/>
</dbReference>
<protein>
    <recommendedName>
        <fullName evidence="2">DUF6292 domain-containing protein</fullName>
    </recommendedName>
</protein>
<evidence type="ECO:0000313" key="4">
    <source>
        <dbReference type="Proteomes" id="UP000182740"/>
    </source>
</evidence>
<dbReference type="InterPro" id="IPR046259">
    <property type="entry name" value="DUF6292"/>
</dbReference>
<feature type="domain" description="DUF6292" evidence="2">
    <location>
        <begin position="17"/>
        <end position="101"/>
    </location>
</feature>
<evidence type="ECO:0000259" key="2">
    <source>
        <dbReference type="Pfam" id="PF19809"/>
    </source>
</evidence>
<keyword evidence="4" id="KW-1185">Reference proteome</keyword>
<evidence type="ECO:0000256" key="1">
    <source>
        <dbReference type="SAM" id="MobiDB-lite"/>
    </source>
</evidence>
<dbReference type="Pfam" id="PF19809">
    <property type="entry name" value="DUF6292"/>
    <property type="match status" value="1"/>
</dbReference>
<feature type="region of interest" description="Disordered" evidence="1">
    <location>
        <begin position="106"/>
        <end position="126"/>
    </location>
</feature>
<dbReference type="Proteomes" id="UP000182740">
    <property type="component" value="Unassembled WGS sequence"/>
</dbReference>
<evidence type="ECO:0000313" key="3">
    <source>
        <dbReference type="EMBL" id="SFW84375.1"/>
    </source>
</evidence>
<sequence length="144" mass="15460">MIERDGLGAAARGLRQYLLAVAAELAAPAWFCEVDAPATAYLALERRLPRFPDHETALLWDERDGWAAAVESAGGEDMVVLTYLGGDVLPPPAEVVAFVRDLYGDSYPGQPDPPDFRRPGAPDGFDERLAGYAGDDVCLPEGQA</sequence>
<organism evidence="3 4">
    <name type="scientific">Amycolatopsis australiensis</name>
    <dbReference type="NCBI Taxonomy" id="546364"/>
    <lineage>
        <taxon>Bacteria</taxon>
        <taxon>Bacillati</taxon>
        <taxon>Actinomycetota</taxon>
        <taxon>Actinomycetes</taxon>
        <taxon>Pseudonocardiales</taxon>
        <taxon>Pseudonocardiaceae</taxon>
        <taxon>Amycolatopsis</taxon>
    </lineage>
</organism>
<reference evidence="4" key="1">
    <citation type="submission" date="2016-11" db="EMBL/GenBank/DDBJ databases">
        <authorList>
            <person name="Varghese N."/>
            <person name="Submissions S."/>
        </authorList>
    </citation>
    <scope>NUCLEOTIDE SEQUENCE [LARGE SCALE GENOMIC DNA]</scope>
    <source>
        <strain evidence="4">DSM 44671</strain>
    </source>
</reference>
<feature type="compositionally biased region" description="Basic and acidic residues" evidence="1">
    <location>
        <begin position="114"/>
        <end position="126"/>
    </location>
</feature>
<gene>
    <name evidence="3" type="ORF">SAMN04489730_5851</name>
</gene>
<proteinExistence type="predicted"/>
<dbReference type="AlphaFoldDB" id="A0A1K1SJX2"/>
<dbReference type="EMBL" id="FPJG01000006">
    <property type="protein sequence ID" value="SFW84375.1"/>
    <property type="molecule type" value="Genomic_DNA"/>
</dbReference>
<accession>A0A1K1SJX2</accession>